<gene>
    <name evidence="2" type="ORF">DI556_19365</name>
</gene>
<dbReference type="GO" id="GO:0003724">
    <property type="term" value="F:RNA helicase activity"/>
    <property type="evidence" value="ECO:0007669"/>
    <property type="project" value="InterPro"/>
</dbReference>
<dbReference type="EMBL" id="QFPW01000021">
    <property type="protein sequence ID" value="PZQ46777.1"/>
    <property type="molecule type" value="Genomic_DNA"/>
</dbReference>
<organism evidence="2 3">
    <name type="scientific">Rhodovulum sulfidophilum</name>
    <name type="common">Rhodobacter sulfidophilus</name>
    <dbReference type="NCBI Taxonomy" id="35806"/>
    <lineage>
        <taxon>Bacteria</taxon>
        <taxon>Pseudomonadati</taxon>
        <taxon>Pseudomonadota</taxon>
        <taxon>Alphaproteobacteria</taxon>
        <taxon>Rhodobacterales</taxon>
        <taxon>Paracoccaceae</taxon>
        <taxon>Rhodovulum</taxon>
    </lineage>
</organism>
<feature type="domain" description="Helicase superfamily 3 single-stranded DNA/RNA virus" evidence="1">
    <location>
        <begin position="113"/>
        <end position="196"/>
    </location>
</feature>
<protein>
    <recommendedName>
        <fullName evidence="1">Helicase superfamily 3 single-stranded DNA/RNA virus domain-containing protein</fullName>
    </recommendedName>
</protein>
<dbReference type="Proteomes" id="UP000249185">
    <property type="component" value="Unassembled WGS sequence"/>
</dbReference>
<dbReference type="InterPro" id="IPR000605">
    <property type="entry name" value="Helicase_SF3_ssDNA/RNA_vir"/>
</dbReference>
<dbReference type="AlphaFoldDB" id="A0A2W5PQ28"/>
<dbReference type="GO" id="GO:0003723">
    <property type="term" value="F:RNA binding"/>
    <property type="evidence" value="ECO:0007669"/>
    <property type="project" value="InterPro"/>
</dbReference>
<dbReference type="InterPro" id="IPR027417">
    <property type="entry name" value="P-loop_NTPase"/>
</dbReference>
<dbReference type="Gene3D" id="3.40.50.300">
    <property type="entry name" value="P-loop containing nucleotide triphosphate hydrolases"/>
    <property type="match status" value="1"/>
</dbReference>
<evidence type="ECO:0000259" key="1">
    <source>
        <dbReference type="Pfam" id="PF00910"/>
    </source>
</evidence>
<comment type="caution">
    <text evidence="2">The sequence shown here is derived from an EMBL/GenBank/DDBJ whole genome shotgun (WGS) entry which is preliminary data.</text>
</comment>
<proteinExistence type="predicted"/>
<evidence type="ECO:0000313" key="3">
    <source>
        <dbReference type="Proteomes" id="UP000249185"/>
    </source>
</evidence>
<dbReference type="SUPFAM" id="SSF52540">
    <property type="entry name" value="P-loop containing nucleoside triphosphate hydrolases"/>
    <property type="match status" value="1"/>
</dbReference>
<accession>A0A2W5PQ28</accession>
<name>A0A2W5PQ28_RHOSU</name>
<sequence>MSGLDFMATMAAAVGGESASKEGEKKEKKLVAVAGAKKVFHRQGNVFVIIDEPEFDFLDELPPGTYSICASMQGYYLEKRDDFGIDHKVYGSANSRAKRIMQTFEDRPGNTGVLLEGEKGSGKTLLTKVLARDFVAKGYVCLLVGGAFCGPSFNDFLAQIKQPALVVFDEFEKVYDDAKQTMLLSTFDGLFSAKKLFAVTVNDTYKVNAYFKNRPGRFMYRYNYVGLEDQFIQEYCEENLKDKTQISKIITFATIMGKFNFDMLKHVVEDMNRYGESIGEVLKHLNIQNDGNAYIRAQLTAMFDDKGNKVELTESDLKRIHSILPFGSFTIEVNKQVEEGEDKKKFVKDDPLNRVLISALKRRKEHYGHDAEDEDDDDDDTASIIINGSKDLVKFNQEHMVYRSDIGEFHFRKAVMEEKKQFGGFLE</sequence>
<dbReference type="Pfam" id="PF00910">
    <property type="entry name" value="RNA_helicase"/>
    <property type="match status" value="1"/>
</dbReference>
<evidence type="ECO:0000313" key="2">
    <source>
        <dbReference type="EMBL" id="PZQ46777.1"/>
    </source>
</evidence>
<reference evidence="2 3" key="1">
    <citation type="submission" date="2017-08" db="EMBL/GenBank/DDBJ databases">
        <title>Infants hospitalized years apart are colonized by the same room-sourced microbial strains.</title>
        <authorList>
            <person name="Brooks B."/>
            <person name="Olm M.R."/>
            <person name="Firek B.A."/>
            <person name="Baker R."/>
            <person name="Thomas B.C."/>
            <person name="Morowitz M.J."/>
            <person name="Banfield J.F."/>
        </authorList>
    </citation>
    <scope>NUCLEOTIDE SEQUENCE [LARGE SCALE GENOMIC DNA]</scope>
    <source>
        <strain evidence="2">S2_005_002_R2_34</strain>
    </source>
</reference>